<dbReference type="AlphaFoldDB" id="A0A0F9FD79"/>
<reference evidence="2" key="1">
    <citation type="journal article" date="2015" name="Nature">
        <title>Complex archaea that bridge the gap between prokaryotes and eukaryotes.</title>
        <authorList>
            <person name="Spang A."/>
            <person name="Saw J.H."/>
            <person name="Jorgensen S.L."/>
            <person name="Zaremba-Niedzwiedzka K."/>
            <person name="Martijn J."/>
            <person name="Lind A.E."/>
            <person name="van Eijk R."/>
            <person name="Schleper C."/>
            <person name="Guy L."/>
            <person name="Ettema T.J."/>
        </authorList>
    </citation>
    <scope>NUCLEOTIDE SEQUENCE</scope>
</reference>
<keyword evidence="1" id="KW-0472">Membrane</keyword>
<name>A0A0F9FD79_9ZZZZ</name>
<accession>A0A0F9FD79</accession>
<dbReference type="EMBL" id="LAZR01021765">
    <property type="protein sequence ID" value="KKL84208.1"/>
    <property type="molecule type" value="Genomic_DNA"/>
</dbReference>
<feature type="transmembrane region" description="Helical" evidence="1">
    <location>
        <begin position="6"/>
        <end position="27"/>
    </location>
</feature>
<protein>
    <submittedName>
        <fullName evidence="2">Uncharacterized protein</fullName>
    </submittedName>
</protein>
<feature type="transmembrane region" description="Helical" evidence="1">
    <location>
        <begin position="77"/>
        <end position="97"/>
    </location>
</feature>
<evidence type="ECO:0000313" key="2">
    <source>
        <dbReference type="EMBL" id="KKL84208.1"/>
    </source>
</evidence>
<proteinExistence type="predicted"/>
<feature type="transmembrane region" description="Helical" evidence="1">
    <location>
        <begin position="34"/>
        <end position="57"/>
    </location>
</feature>
<comment type="caution">
    <text evidence="2">The sequence shown here is derived from an EMBL/GenBank/DDBJ whole genome shotgun (WGS) entry which is preliminary data.</text>
</comment>
<sequence>MALLSISVGVAFFAVAIIWFGFSAIFGQMENSDFAYSFILGMFPAFIGLVLIVPSTLYRTVFVFAQKPEQTLKEKVILSLGLFITLLCFSTLIKLIYT</sequence>
<keyword evidence="1" id="KW-0812">Transmembrane</keyword>
<organism evidence="2">
    <name type="scientific">marine sediment metagenome</name>
    <dbReference type="NCBI Taxonomy" id="412755"/>
    <lineage>
        <taxon>unclassified sequences</taxon>
        <taxon>metagenomes</taxon>
        <taxon>ecological metagenomes</taxon>
    </lineage>
</organism>
<keyword evidence="1" id="KW-1133">Transmembrane helix</keyword>
<gene>
    <name evidence="2" type="ORF">LCGC14_1967010</name>
</gene>
<evidence type="ECO:0000256" key="1">
    <source>
        <dbReference type="SAM" id="Phobius"/>
    </source>
</evidence>